<gene>
    <name evidence="1" type="ORF">V6N11_029427</name>
</gene>
<protein>
    <submittedName>
        <fullName evidence="1">Uncharacterized protein</fullName>
    </submittedName>
</protein>
<keyword evidence="2" id="KW-1185">Reference proteome</keyword>
<accession>A0ABR2P6M8</accession>
<organism evidence="1 2">
    <name type="scientific">Hibiscus sabdariffa</name>
    <name type="common">roselle</name>
    <dbReference type="NCBI Taxonomy" id="183260"/>
    <lineage>
        <taxon>Eukaryota</taxon>
        <taxon>Viridiplantae</taxon>
        <taxon>Streptophyta</taxon>
        <taxon>Embryophyta</taxon>
        <taxon>Tracheophyta</taxon>
        <taxon>Spermatophyta</taxon>
        <taxon>Magnoliopsida</taxon>
        <taxon>eudicotyledons</taxon>
        <taxon>Gunneridae</taxon>
        <taxon>Pentapetalae</taxon>
        <taxon>rosids</taxon>
        <taxon>malvids</taxon>
        <taxon>Malvales</taxon>
        <taxon>Malvaceae</taxon>
        <taxon>Malvoideae</taxon>
        <taxon>Hibiscus</taxon>
    </lineage>
</organism>
<reference evidence="1 2" key="1">
    <citation type="journal article" date="2024" name="G3 (Bethesda)">
        <title>Genome assembly of Hibiscus sabdariffa L. provides insights into metabolisms of medicinal natural products.</title>
        <authorList>
            <person name="Kim T."/>
        </authorList>
    </citation>
    <scope>NUCLEOTIDE SEQUENCE [LARGE SCALE GENOMIC DNA]</scope>
    <source>
        <strain evidence="1">TK-2024</strain>
        <tissue evidence="1">Old leaves</tissue>
    </source>
</reference>
<comment type="caution">
    <text evidence="1">The sequence shown here is derived from an EMBL/GenBank/DDBJ whole genome shotgun (WGS) entry which is preliminary data.</text>
</comment>
<dbReference type="EMBL" id="JBBPBN010000078">
    <property type="protein sequence ID" value="KAK8984099.1"/>
    <property type="molecule type" value="Genomic_DNA"/>
</dbReference>
<sequence>MFALLKPTFSLPLRLLPLTRVLPPKAERSPTDAFLHPTASADRLAPFIFGARALDQLAFATAPVGSLNQATAYESPAHSSTGTRSEPWAPPTAWELTVSCSISLPDGERKLVMLSATGLSPSRVRHFTASPSSTTLLLLSHNPVFTQQFERLTYSGISGSTLIFNSPKHFVAYYALPRLWVPRYPP</sequence>
<evidence type="ECO:0000313" key="1">
    <source>
        <dbReference type="EMBL" id="KAK8984099.1"/>
    </source>
</evidence>
<name>A0ABR2P6M8_9ROSI</name>
<dbReference type="Proteomes" id="UP001396334">
    <property type="component" value="Unassembled WGS sequence"/>
</dbReference>
<proteinExistence type="predicted"/>
<evidence type="ECO:0000313" key="2">
    <source>
        <dbReference type="Proteomes" id="UP001396334"/>
    </source>
</evidence>